<evidence type="ECO:0000313" key="2">
    <source>
        <dbReference type="Proteomes" id="UP000254410"/>
    </source>
</evidence>
<protein>
    <submittedName>
        <fullName evidence="1">Uncharacterized protein</fullName>
    </submittedName>
</protein>
<proteinExistence type="predicted"/>
<organism evidence="1 2">
    <name type="scientific">Acinetobacter pittii</name>
    <name type="common">Acinetobacter genomosp. 3</name>
    <dbReference type="NCBI Taxonomy" id="48296"/>
    <lineage>
        <taxon>Bacteria</taxon>
        <taxon>Pseudomonadati</taxon>
        <taxon>Pseudomonadota</taxon>
        <taxon>Gammaproteobacteria</taxon>
        <taxon>Moraxellales</taxon>
        <taxon>Moraxellaceae</taxon>
        <taxon>Acinetobacter</taxon>
        <taxon>Acinetobacter calcoaceticus/baumannii complex</taxon>
    </lineage>
</organism>
<dbReference type="EMBL" id="CP033540">
    <property type="protein sequence ID" value="AZC00714.1"/>
    <property type="molecule type" value="Genomic_DNA"/>
</dbReference>
<evidence type="ECO:0000313" key="1">
    <source>
        <dbReference type="EMBL" id="AZC00714.1"/>
    </source>
</evidence>
<accession>A0A3G6YJX3</accession>
<dbReference type="AlphaFoldDB" id="A0A3G6YJX3"/>
<reference evidence="1 2" key="1">
    <citation type="submission" date="2018-11" db="EMBL/GenBank/DDBJ databases">
        <authorList>
            <person name="Kuo S.-C."/>
            <person name="Chen F.-J."/>
            <person name="Liao Y.-C."/>
        </authorList>
    </citation>
    <scope>NUCLEOTIDE SEQUENCE [LARGE SCALE GENOMIC DNA]</scope>
    <source>
        <strain evidence="1 2">2014S06-099</strain>
    </source>
</reference>
<gene>
    <name evidence="1" type="ORF">DKE52_012000</name>
</gene>
<reference evidence="1 2" key="2">
    <citation type="submission" date="2018-12" db="EMBL/GenBank/DDBJ databases">
        <title>Molecular Epidemiology of Emerging Carbapenem-Resistance in Acinetobacter nosocomialis and Acinetobacter pittii in Taiwan, 2010-2014.</title>
        <authorList>
            <person name="Huang W.-C."/>
            <person name="Wang H.-Y."/>
            <person name="Lai J.-F."/>
            <person name="Lauderdale T.-L."/>
            <person name="Sytwu H.-K."/>
        </authorList>
    </citation>
    <scope>NUCLEOTIDE SEQUENCE [LARGE SCALE GENOMIC DNA]</scope>
    <source>
        <strain evidence="1 2">2014S06-099</strain>
    </source>
</reference>
<sequence length="78" mass="8749">MLHKENRYAVQYVPLTLRAGNIIKAVPKNIDAMGSVASVGVFAIFAPAKPPIVMTMTETVWKSDWELAKINTWRCIVF</sequence>
<dbReference type="Proteomes" id="UP000254410">
    <property type="component" value="Chromosome"/>
</dbReference>
<name>A0A3G6YJX3_ACIPI</name>